<gene>
    <name evidence="3" type="ORF">FHS31_002169</name>
</gene>
<protein>
    <submittedName>
        <fullName evidence="3">Uncharacterized protein</fullName>
    </submittedName>
</protein>
<reference evidence="3 4" key="1">
    <citation type="submission" date="2020-03" db="EMBL/GenBank/DDBJ databases">
        <title>Genomic Encyclopedia of Type Strains, Phase III (KMG-III): the genomes of soil and plant-associated and newly described type strains.</title>
        <authorList>
            <person name="Whitman W."/>
        </authorList>
    </citation>
    <scope>NUCLEOTIDE SEQUENCE [LARGE SCALE GENOMIC DNA]</scope>
    <source>
        <strain evidence="3 4">CECT 8804</strain>
    </source>
</reference>
<dbReference type="EMBL" id="JAAOZC010000005">
    <property type="protein sequence ID" value="NIJ08548.1"/>
    <property type="molecule type" value="Genomic_DNA"/>
</dbReference>
<evidence type="ECO:0000256" key="2">
    <source>
        <dbReference type="SAM" id="SignalP"/>
    </source>
</evidence>
<feature type="region of interest" description="Disordered" evidence="1">
    <location>
        <begin position="44"/>
        <end position="103"/>
    </location>
</feature>
<evidence type="ECO:0000313" key="4">
    <source>
        <dbReference type="Proteomes" id="UP000727456"/>
    </source>
</evidence>
<comment type="caution">
    <text evidence="3">The sequence shown here is derived from an EMBL/GenBank/DDBJ whole genome shotgun (WGS) entry which is preliminary data.</text>
</comment>
<feature type="compositionally biased region" description="Polar residues" evidence="1">
    <location>
        <begin position="44"/>
        <end position="54"/>
    </location>
</feature>
<feature type="signal peptide" evidence="2">
    <location>
        <begin position="1"/>
        <end position="24"/>
    </location>
</feature>
<evidence type="ECO:0000256" key="1">
    <source>
        <dbReference type="SAM" id="MobiDB-lite"/>
    </source>
</evidence>
<name>A0ABX0TSR0_9SPHN</name>
<feature type="compositionally biased region" description="Low complexity" evidence="1">
    <location>
        <begin position="86"/>
        <end position="103"/>
    </location>
</feature>
<keyword evidence="2" id="KW-0732">Signal</keyword>
<keyword evidence="4" id="KW-1185">Reference proteome</keyword>
<evidence type="ECO:0000313" key="3">
    <source>
        <dbReference type="EMBL" id="NIJ08548.1"/>
    </source>
</evidence>
<dbReference type="RefSeq" id="WP_167073401.1">
    <property type="nucleotide sequence ID" value="NZ_JAAOZC010000005.1"/>
</dbReference>
<accession>A0ABX0TSR0</accession>
<sequence>MMHVIRCTTLAALVLAGAAVPGNAQTSAGAWTDWGGGYVRGPDSASTTVATSGAGSAKPAPTIVPQAPANVPMTDWGGGYLRGPDSASTTVATSGAGTPKPNN</sequence>
<organism evidence="3 4">
    <name type="scientific">Sphingomonas vulcanisoli</name>
    <dbReference type="NCBI Taxonomy" id="1658060"/>
    <lineage>
        <taxon>Bacteria</taxon>
        <taxon>Pseudomonadati</taxon>
        <taxon>Pseudomonadota</taxon>
        <taxon>Alphaproteobacteria</taxon>
        <taxon>Sphingomonadales</taxon>
        <taxon>Sphingomonadaceae</taxon>
        <taxon>Sphingomonas</taxon>
    </lineage>
</organism>
<proteinExistence type="predicted"/>
<feature type="chain" id="PRO_5046364260" evidence="2">
    <location>
        <begin position="25"/>
        <end position="103"/>
    </location>
</feature>
<dbReference type="Proteomes" id="UP000727456">
    <property type="component" value="Unassembled WGS sequence"/>
</dbReference>